<evidence type="ECO:0000256" key="2">
    <source>
        <dbReference type="ARBA" id="ARBA00022964"/>
    </source>
</evidence>
<keyword evidence="3" id="KW-0560">Oxidoreductase</keyword>
<dbReference type="PROSITE" id="PS00083">
    <property type="entry name" value="INTRADIOL_DIOXYGENAS"/>
    <property type="match status" value="1"/>
</dbReference>
<dbReference type="EMBL" id="PKGY01000007">
    <property type="protein sequence ID" value="PKZ20697.1"/>
    <property type="molecule type" value="Genomic_DNA"/>
</dbReference>
<keyword evidence="2 6" id="KW-0223">Dioxygenase</keyword>
<dbReference type="RefSeq" id="WP_070486210.1">
    <property type="nucleotide sequence ID" value="NZ_CAJHKM010000001.1"/>
</dbReference>
<dbReference type="PANTHER" id="PTHR33711:SF10">
    <property type="entry name" value="INTRADIOL RING-CLEAVAGE DIOXYGENASES DOMAIN-CONTAINING PROTEIN"/>
    <property type="match status" value="1"/>
</dbReference>
<dbReference type="InterPro" id="IPR015889">
    <property type="entry name" value="Intradiol_dOase_core"/>
</dbReference>
<dbReference type="GO" id="GO:0008199">
    <property type="term" value="F:ferric iron binding"/>
    <property type="evidence" value="ECO:0007669"/>
    <property type="project" value="InterPro"/>
</dbReference>
<comment type="caution">
    <text evidence="6">The sequence shown here is derived from an EMBL/GenBank/DDBJ whole genome shotgun (WGS) entry which is preliminary data.</text>
</comment>
<dbReference type="PANTHER" id="PTHR33711">
    <property type="entry name" value="DIOXYGENASE, PUTATIVE (AFU_ORTHOLOGUE AFUA_2G02910)-RELATED"/>
    <property type="match status" value="1"/>
</dbReference>
<reference evidence="6 7" key="1">
    <citation type="submission" date="2017-12" db="EMBL/GenBank/DDBJ databases">
        <title>Phylogenetic diversity of female urinary microbiome.</title>
        <authorList>
            <person name="Thomas-White K."/>
            <person name="Wolfe A.J."/>
        </authorList>
    </citation>
    <scope>NUCLEOTIDE SEQUENCE [LARGE SCALE GENOMIC DNA]</scope>
    <source>
        <strain evidence="6 7">UMB0139</strain>
    </source>
</reference>
<comment type="similarity">
    <text evidence="1">Belongs to the intradiol ring-cleavage dioxygenase family.</text>
</comment>
<dbReference type="GO" id="GO:0016702">
    <property type="term" value="F:oxidoreductase activity, acting on single donors with incorporation of molecular oxygen, incorporation of two atoms of oxygen"/>
    <property type="evidence" value="ECO:0007669"/>
    <property type="project" value="InterPro"/>
</dbReference>
<dbReference type="Proteomes" id="UP000234239">
    <property type="component" value="Unassembled WGS sequence"/>
</dbReference>
<dbReference type="OrthoDB" id="9800887at2"/>
<dbReference type="Pfam" id="PF00775">
    <property type="entry name" value="Dioxygenase_C"/>
    <property type="match status" value="1"/>
</dbReference>
<evidence type="ECO:0000313" key="7">
    <source>
        <dbReference type="Proteomes" id="UP000234239"/>
    </source>
</evidence>
<feature type="compositionally biased region" description="Polar residues" evidence="4">
    <location>
        <begin position="219"/>
        <end position="229"/>
    </location>
</feature>
<feature type="compositionally biased region" description="Basic and acidic residues" evidence="4">
    <location>
        <begin position="230"/>
        <end position="249"/>
    </location>
</feature>
<organism evidence="6 7">
    <name type="scientific">Aerococcus sanguinicola</name>
    <dbReference type="NCBI Taxonomy" id="119206"/>
    <lineage>
        <taxon>Bacteria</taxon>
        <taxon>Bacillati</taxon>
        <taxon>Bacillota</taxon>
        <taxon>Bacilli</taxon>
        <taxon>Lactobacillales</taxon>
        <taxon>Aerococcaceae</taxon>
        <taxon>Aerococcus</taxon>
    </lineage>
</organism>
<feature type="region of interest" description="Disordered" evidence="4">
    <location>
        <begin position="219"/>
        <end position="249"/>
    </location>
</feature>
<proteinExistence type="inferred from homology"/>
<gene>
    <name evidence="6" type="ORF">CYJ28_09430</name>
</gene>
<dbReference type="AlphaFoldDB" id="A0A2I1MKP1"/>
<dbReference type="InterPro" id="IPR050770">
    <property type="entry name" value="Intradiol_RC_Dioxygenase"/>
</dbReference>
<accession>A0A2I1MKP1</accession>
<dbReference type="InterPro" id="IPR000627">
    <property type="entry name" value="Intradiol_dOase_C"/>
</dbReference>
<evidence type="ECO:0000256" key="3">
    <source>
        <dbReference type="ARBA" id="ARBA00023002"/>
    </source>
</evidence>
<protein>
    <submittedName>
        <fullName evidence="6">Protocatechuate 3,4-dioxygenase subunit beta</fullName>
    </submittedName>
</protein>
<dbReference type="GeneID" id="92903651"/>
<evidence type="ECO:0000259" key="5">
    <source>
        <dbReference type="PROSITE" id="PS00083"/>
    </source>
</evidence>
<evidence type="ECO:0000256" key="1">
    <source>
        <dbReference type="ARBA" id="ARBA00007825"/>
    </source>
</evidence>
<sequence>MTNKSLKNAQAWEHIKKHGHEMDETEFKSFFPLFEPGPGPALVDKYGKNDDLTKNAGTGDEAIGQRIIVKGRVLDENGNPVPKAFIEIWQANAAGRYIHKLDSWDAPLDPNFIGSGWTYTDEEGNYEFTTIKPGNYAWKPDINQWRPAHIHFSVMGPALADRLVTQLYFEGDPLLDYDEGIYLDLDEDERKRVVATYNHDFTEPDWALGSQFDMVLRGSSASPTMPNRHQLSDEERQDLKDKGVDLIDD</sequence>
<dbReference type="SUPFAM" id="SSF49482">
    <property type="entry name" value="Aromatic compound dioxygenase"/>
    <property type="match status" value="1"/>
</dbReference>
<evidence type="ECO:0000313" key="6">
    <source>
        <dbReference type="EMBL" id="PKZ20697.1"/>
    </source>
</evidence>
<dbReference type="Gene3D" id="2.60.130.10">
    <property type="entry name" value="Aromatic compound dioxygenase"/>
    <property type="match status" value="1"/>
</dbReference>
<name>A0A2I1MKP1_9LACT</name>
<feature type="domain" description="Intradiol ring-cleavage dioxygenases" evidence="5">
    <location>
        <begin position="69"/>
        <end position="97"/>
    </location>
</feature>
<evidence type="ECO:0000256" key="4">
    <source>
        <dbReference type="SAM" id="MobiDB-lite"/>
    </source>
</evidence>